<gene>
    <name evidence="2" type="ORF">NF685_13400</name>
</gene>
<feature type="signal peptide" evidence="1">
    <location>
        <begin position="1"/>
        <end position="27"/>
    </location>
</feature>
<dbReference type="EMBL" id="JAMXQU010000013">
    <property type="protein sequence ID" value="MCO6161030.1"/>
    <property type="molecule type" value="Genomic_DNA"/>
</dbReference>
<reference evidence="2 3" key="1">
    <citation type="submission" date="2022-06" db="EMBL/GenBank/DDBJ databases">
        <title>Whole-genome of Asaia lannensis strain LMG 27011T.</title>
        <authorList>
            <person name="Sombolestani A."/>
        </authorList>
    </citation>
    <scope>NUCLEOTIDE SEQUENCE [LARGE SCALE GENOMIC DNA]</scope>
    <source>
        <strain evidence="2 3">NBRC 102526</strain>
    </source>
</reference>
<evidence type="ECO:0000256" key="1">
    <source>
        <dbReference type="SAM" id="SignalP"/>
    </source>
</evidence>
<proteinExistence type="predicted"/>
<dbReference type="RefSeq" id="WP_252850013.1">
    <property type="nucleotide sequence ID" value="NZ_BAPW01000008.1"/>
</dbReference>
<dbReference type="PANTHER" id="PTHR37952:SF2">
    <property type="entry name" value="PROTEIN CREA"/>
    <property type="match status" value="1"/>
</dbReference>
<dbReference type="InterPro" id="IPR010292">
    <property type="entry name" value="Uncharacterised_CreA"/>
</dbReference>
<protein>
    <submittedName>
        <fullName evidence="2">CreA family protein</fullName>
    </submittedName>
</protein>
<keyword evidence="3" id="KW-1185">Reference proteome</keyword>
<evidence type="ECO:0000313" key="2">
    <source>
        <dbReference type="EMBL" id="MCO6161030.1"/>
    </source>
</evidence>
<dbReference type="PANTHER" id="PTHR37952">
    <property type="match status" value="1"/>
</dbReference>
<dbReference type="Pfam" id="PF05981">
    <property type="entry name" value="CreA"/>
    <property type="match status" value="1"/>
</dbReference>
<comment type="caution">
    <text evidence="2">The sequence shown here is derived from an EMBL/GenBank/DDBJ whole genome shotgun (WGS) entry which is preliminary data.</text>
</comment>
<accession>A0ABT1CJI0</accession>
<evidence type="ECO:0000313" key="3">
    <source>
        <dbReference type="Proteomes" id="UP001523401"/>
    </source>
</evidence>
<feature type="chain" id="PRO_5046191432" evidence="1">
    <location>
        <begin position="28"/>
        <end position="159"/>
    </location>
</feature>
<name>A0ABT1CJI0_9PROT</name>
<sequence>MTIPSLSALRRSLLAFAMAGAVTGVSAACAQSATTLGGVNTSFHLFGSHDVQVSSFTDPDLPVTCYLSRAQTGGIKGAVGIAKNPTRFSLSCVKSGGVPTDITKLPKQQNITKLRNSFLFTNLVITRMIDQEHSAVVYLVTSQGLIDGSPANAISAVSW</sequence>
<keyword evidence="1" id="KW-0732">Signal</keyword>
<dbReference type="Proteomes" id="UP001523401">
    <property type="component" value="Unassembled WGS sequence"/>
</dbReference>
<organism evidence="2 3">
    <name type="scientific">Asaia lannensis NBRC 102526</name>
    <dbReference type="NCBI Taxonomy" id="1307926"/>
    <lineage>
        <taxon>Bacteria</taxon>
        <taxon>Pseudomonadati</taxon>
        <taxon>Pseudomonadota</taxon>
        <taxon>Alphaproteobacteria</taxon>
        <taxon>Acetobacterales</taxon>
        <taxon>Acetobacteraceae</taxon>
        <taxon>Asaia</taxon>
    </lineage>
</organism>